<dbReference type="RefSeq" id="WP_141358046.1">
    <property type="nucleotide sequence ID" value="NZ_BAAAWM010000001.1"/>
</dbReference>
<keyword evidence="9" id="KW-0732">Signal</keyword>
<keyword evidence="4 5" id="KW-0720">Serine protease</keyword>
<evidence type="ECO:0000256" key="2">
    <source>
        <dbReference type="ARBA" id="ARBA00022670"/>
    </source>
</evidence>
<feature type="region of interest" description="Disordered" evidence="7">
    <location>
        <begin position="472"/>
        <end position="501"/>
    </location>
</feature>
<evidence type="ECO:0000313" key="11">
    <source>
        <dbReference type="EMBL" id="GEC13036.1"/>
    </source>
</evidence>
<comment type="similarity">
    <text evidence="1 5 6">Belongs to the peptidase S8 family.</text>
</comment>
<evidence type="ECO:0000256" key="1">
    <source>
        <dbReference type="ARBA" id="ARBA00011073"/>
    </source>
</evidence>
<evidence type="ECO:0000256" key="4">
    <source>
        <dbReference type="ARBA" id="ARBA00022825"/>
    </source>
</evidence>
<dbReference type="InterPro" id="IPR000209">
    <property type="entry name" value="Peptidase_S8/S53_dom"/>
</dbReference>
<dbReference type="InterPro" id="IPR015500">
    <property type="entry name" value="Peptidase_S8_subtilisin-rel"/>
</dbReference>
<dbReference type="EMBL" id="BJNE01000009">
    <property type="protein sequence ID" value="GEC13036.1"/>
    <property type="molecule type" value="Genomic_DNA"/>
</dbReference>
<reference evidence="11 12" key="1">
    <citation type="submission" date="2019-06" db="EMBL/GenBank/DDBJ databases">
        <title>Whole genome shotgun sequence of Glutamicibacter nicotianae NBRC 14234.</title>
        <authorList>
            <person name="Hosoyama A."/>
            <person name="Uohara A."/>
            <person name="Ohji S."/>
            <person name="Ichikawa N."/>
        </authorList>
    </citation>
    <scope>NUCLEOTIDE SEQUENCE [LARGE SCALE GENOMIC DNA]</scope>
    <source>
        <strain evidence="11 12">NBRC 14234</strain>
    </source>
</reference>
<accession>A0ABQ0RMK8</accession>
<keyword evidence="12" id="KW-1185">Reference proteome</keyword>
<evidence type="ECO:0000256" key="3">
    <source>
        <dbReference type="ARBA" id="ARBA00022801"/>
    </source>
</evidence>
<dbReference type="PRINTS" id="PR00723">
    <property type="entry name" value="SUBTILISIN"/>
</dbReference>
<dbReference type="SUPFAM" id="SSF52743">
    <property type="entry name" value="Subtilisin-like"/>
    <property type="match status" value="1"/>
</dbReference>
<evidence type="ECO:0000256" key="6">
    <source>
        <dbReference type="RuleBase" id="RU003355"/>
    </source>
</evidence>
<feature type="active site" description="Charge relay system" evidence="5">
    <location>
        <position position="109"/>
    </location>
</feature>
<dbReference type="Pfam" id="PF00082">
    <property type="entry name" value="Peptidase_S8"/>
    <property type="match status" value="1"/>
</dbReference>
<feature type="active site" description="Charge relay system" evidence="5">
    <location>
        <position position="319"/>
    </location>
</feature>
<dbReference type="PROSITE" id="PS00136">
    <property type="entry name" value="SUBTILASE_ASP"/>
    <property type="match status" value="1"/>
</dbReference>
<dbReference type="PANTHER" id="PTHR43806:SF11">
    <property type="entry name" value="CEREVISIN-RELATED"/>
    <property type="match status" value="1"/>
</dbReference>
<feature type="domain" description="Peptidase S8/S53" evidence="10">
    <location>
        <begin position="62"/>
        <end position="367"/>
    </location>
</feature>
<feature type="transmembrane region" description="Helical" evidence="8">
    <location>
        <begin position="436"/>
        <end position="456"/>
    </location>
</feature>
<evidence type="ECO:0000256" key="5">
    <source>
        <dbReference type="PROSITE-ProRule" id="PRU01240"/>
    </source>
</evidence>
<dbReference type="PROSITE" id="PS51892">
    <property type="entry name" value="SUBTILASE"/>
    <property type="match status" value="1"/>
</dbReference>
<keyword evidence="8" id="KW-1133">Transmembrane helix</keyword>
<feature type="active site" description="Charge relay system" evidence="5">
    <location>
        <position position="71"/>
    </location>
</feature>
<evidence type="ECO:0000313" key="12">
    <source>
        <dbReference type="Proteomes" id="UP000316242"/>
    </source>
</evidence>
<dbReference type="PANTHER" id="PTHR43806">
    <property type="entry name" value="PEPTIDASE S8"/>
    <property type="match status" value="1"/>
</dbReference>
<dbReference type="InterPro" id="IPR050131">
    <property type="entry name" value="Peptidase_S8_subtilisin-like"/>
</dbReference>
<evidence type="ECO:0000256" key="9">
    <source>
        <dbReference type="SAM" id="SignalP"/>
    </source>
</evidence>
<dbReference type="InterPro" id="IPR023827">
    <property type="entry name" value="Peptidase_S8_Asp-AS"/>
</dbReference>
<gene>
    <name evidence="11" type="ORF">ANI01nite_22390</name>
</gene>
<feature type="chain" id="PRO_5045872959" description="Peptidase S8/S53 domain-containing protein" evidence="9">
    <location>
        <begin position="39"/>
        <end position="501"/>
    </location>
</feature>
<feature type="signal peptide" evidence="9">
    <location>
        <begin position="1"/>
        <end position="38"/>
    </location>
</feature>
<dbReference type="Gene3D" id="3.40.50.200">
    <property type="entry name" value="Peptidase S8/S53 domain"/>
    <property type="match status" value="1"/>
</dbReference>
<sequence>MSSALRARNRTGLIKLSSLLVAALLAATLLSVGAPARADNMRESEYWLDSLGVTEAHKTTKGEGVKVAVIDTGIDTTHPDLKGAVVGGADMSGSGGEKGNKPIGVMSEHGTLVATLLAGRGNNKGEIKRIKSENERLKAAWEKAKKHAEEEDEDIPEEPEYEKVPKLKSGKDGVLGVAPAADLLSVSLWMGEGNPSKIPVETQIPRAVKWAVDSGAKVINMSLGSTSPAWPESWDDAFKYAEDHDVVIVAAAGNRSGGMSQVGAPATIPGVLTVAGVDTSGKASQDSSTEGISIGVAAPAEQLVGGLPDDGYARWSGTSGAAPLVAGVAALIRSQYPEMKAPAVINRILKTAKDTGAPGVDNLYGYGIIDAQAAVTATVPAVSENPLGTISEWIRVHRRNTEKTTDTPAPGVSMEKSDLKQVAAPKPILPDDSAPALQPVLIVGGGVLLLLVLIAGSTQTLVRRRREKAAAQLGSASLSSLQVPDQSDGRDLFDEIPEEEK</sequence>
<proteinExistence type="inferred from homology"/>
<dbReference type="Proteomes" id="UP000316242">
    <property type="component" value="Unassembled WGS sequence"/>
</dbReference>
<dbReference type="InterPro" id="IPR023828">
    <property type="entry name" value="Peptidase_S8_Ser-AS"/>
</dbReference>
<dbReference type="PROSITE" id="PS00138">
    <property type="entry name" value="SUBTILASE_SER"/>
    <property type="match status" value="1"/>
</dbReference>
<evidence type="ECO:0000259" key="10">
    <source>
        <dbReference type="Pfam" id="PF00082"/>
    </source>
</evidence>
<organism evidence="11 12">
    <name type="scientific">Glutamicibacter nicotianae</name>
    <name type="common">Arthrobacter nicotianae</name>
    <dbReference type="NCBI Taxonomy" id="37929"/>
    <lineage>
        <taxon>Bacteria</taxon>
        <taxon>Bacillati</taxon>
        <taxon>Actinomycetota</taxon>
        <taxon>Actinomycetes</taxon>
        <taxon>Micrococcales</taxon>
        <taxon>Micrococcaceae</taxon>
        <taxon>Glutamicibacter</taxon>
    </lineage>
</organism>
<keyword evidence="3 5" id="KW-0378">Hydrolase</keyword>
<keyword evidence="2 5" id="KW-0645">Protease</keyword>
<keyword evidence="8" id="KW-0812">Transmembrane</keyword>
<evidence type="ECO:0000256" key="7">
    <source>
        <dbReference type="SAM" id="MobiDB-lite"/>
    </source>
</evidence>
<protein>
    <recommendedName>
        <fullName evidence="10">Peptidase S8/S53 domain-containing protein</fullName>
    </recommendedName>
</protein>
<feature type="compositionally biased region" description="Low complexity" evidence="7">
    <location>
        <begin position="472"/>
        <end position="482"/>
    </location>
</feature>
<dbReference type="InterPro" id="IPR036852">
    <property type="entry name" value="Peptidase_S8/S53_dom_sf"/>
</dbReference>
<name>A0ABQ0RMK8_GLUNI</name>
<evidence type="ECO:0000256" key="8">
    <source>
        <dbReference type="SAM" id="Phobius"/>
    </source>
</evidence>
<comment type="caution">
    <text evidence="11">The sequence shown here is derived from an EMBL/GenBank/DDBJ whole genome shotgun (WGS) entry which is preliminary data.</text>
</comment>
<keyword evidence="8" id="KW-0472">Membrane</keyword>